<gene>
    <name evidence="1" type="ORF">IZT61_20465</name>
</gene>
<proteinExistence type="predicted"/>
<dbReference type="RefSeq" id="WP_196098852.1">
    <property type="nucleotide sequence ID" value="NZ_CP064939.1"/>
</dbReference>
<keyword evidence="2" id="KW-1185">Reference proteome</keyword>
<sequence length="57" mass="6501">MADLKTKPLLDELGLVMKIKSNEMPNKKTLKAMKRTFKGERLTKTNSHADLMQKLNA</sequence>
<evidence type="ECO:0000313" key="2">
    <source>
        <dbReference type="Proteomes" id="UP000594759"/>
    </source>
</evidence>
<dbReference type="KEGG" id="pex:IZT61_20465"/>
<reference evidence="1 2" key="1">
    <citation type="submission" date="2020-11" db="EMBL/GenBank/DDBJ databases">
        <title>Pedobacter endophytica, an endophytic bacteria isolated form Carex pumila.</title>
        <authorList>
            <person name="Peng Y."/>
            <person name="Jiang L."/>
            <person name="Lee J."/>
        </authorList>
    </citation>
    <scope>NUCLEOTIDE SEQUENCE [LARGE SCALE GENOMIC DNA]</scope>
    <source>
        <strain evidence="1 2">JBR3-12</strain>
    </source>
</reference>
<protein>
    <submittedName>
        <fullName evidence="1">Uncharacterized protein</fullName>
    </submittedName>
</protein>
<name>A0A7S9KYW3_9SPHI</name>
<dbReference type="Proteomes" id="UP000594759">
    <property type="component" value="Chromosome"/>
</dbReference>
<organism evidence="1 2">
    <name type="scientific">Pedobacter endophyticus</name>
    <dbReference type="NCBI Taxonomy" id="2789740"/>
    <lineage>
        <taxon>Bacteria</taxon>
        <taxon>Pseudomonadati</taxon>
        <taxon>Bacteroidota</taxon>
        <taxon>Sphingobacteriia</taxon>
        <taxon>Sphingobacteriales</taxon>
        <taxon>Sphingobacteriaceae</taxon>
        <taxon>Pedobacter</taxon>
    </lineage>
</organism>
<dbReference type="AlphaFoldDB" id="A0A7S9KYW3"/>
<accession>A0A7S9KYW3</accession>
<dbReference type="EMBL" id="CP064939">
    <property type="protein sequence ID" value="QPH39385.1"/>
    <property type="molecule type" value="Genomic_DNA"/>
</dbReference>
<evidence type="ECO:0000313" key="1">
    <source>
        <dbReference type="EMBL" id="QPH39385.1"/>
    </source>
</evidence>